<evidence type="ECO:0000256" key="1">
    <source>
        <dbReference type="SAM" id="SignalP"/>
    </source>
</evidence>
<sequence length="440" mass="45003">MRPIGWGLAVALFAAVLAPVAVISAPKAPPAVSDAQRKQGMAEAPALAQAAGLPCQVSDARFIGKQEDKKAKTSVSYYELACGQSMGYIMQAPAGGTPTAFTCIEADTPAEAGKPAALPCILPANSDPKAQLAPVLTKAGVQCVPESARGIGQSKTSTFMEVACQGGSGYVVIASAPFDAAKPAEAQNCLNFDDGAGNIKCTLTDKAKRLAVVDSFAKAATASCVVKDRRFVGASKDGSNFYEAACQDGKGYIYKVDGKGAVAQSWDCAKAQAILGGCELTNAREAETQQAALYTRLAKTAGSSCDVDKYAIFPSQGAEDIVELVCKDGSGGVGVFPSTGKGQVLDCGHALVAGYKCGLNKPESGYAALTADLRKFDQKTCTVSNSRLAAKTAKGTILVEVACSDGFKGYMIEYNATPTVSAVGATGCAFAGGCKLPGNT</sequence>
<gene>
    <name evidence="2" type="ORF">DJ021_09740</name>
</gene>
<dbReference type="Proteomes" id="UP000249842">
    <property type="component" value="Unassembled WGS sequence"/>
</dbReference>
<feature type="chain" id="PRO_5016382759" evidence="1">
    <location>
        <begin position="25"/>
        <end position="440"/>
    </location>
</feature>
<protein>
    <submittedName>
        <fullName evidence="2">Uncharacterized protein</fullName>
    </submittedName>
</protein>
<keyword evidence="3" id="KW-1185">Reference proteome</keyword>
<proteinExistence type="predicted"/>
<dbReference type="OrthoDB" id="7203732at2"/>
<accession>A0A328AZM9</accession>
<feature type="signal peptide" evidence="1">
    <location>
        <begin position="1"/>
        <end position="24"/>
    </location>
</feature>
<dbReference type="EMBL" id="QFYP01000001">
    <property type="protein sequence ID" value="RAK60067.1"/>
    <property type="molecule type" value="Genomic_DNA"/>
</dbReference>
<reference evidence="3" key="1">
    <citation type="submission" date="2018-05" db="EMBL/GenBank/DDBJ databases">
        <authorList>
            <person name="Li X."/>
        </authorList>
    </citation>
    <scope>NUCLEOTIDE SEQUENCE [LARGE SCALE GENOMIC DNA]</scope>
    <source>
        <strain evidence="3">HKS-05</strain>
    </source>
</reference>
<keyword evidence="1" id="KW-0732">Signal</keyword>
<evidence type="ECO:0000313" key="2">
    <source>
        <dbReference type="EMBL" id="RAK60067.1"/>
    </source>
</evidence>
<organism evidence="2 3">
    <name type="scientific">Phenylobacterium hankyongense</name>
    <dbReference type="NCBI Taxonomy" id="1813876"/>
    <lineage>
        <taxon>Bacteria</taxon>
        <taxon>Pseudomonadati</taxon>
        <taxon>Pseudomonadota</taxon>
        <taxon>Alphaproteobacteria</taxon>
        <taxon>Caulobacterales</taxon>
        <taxon>Caulobacteraceae</taxon>
        <taxon>Phenylobacterium</taxon>
    </lineage>
</organism>
<comment type="caution">
    <text evidence="2">The sequence shown here is derived from an EMBL/GenBank/DDBJ whole genome shotgun (WGS) entry which is preliminary data.</text>
</comment>
<evidence type="ECO:0000313" key="3">
    <source>
        <dbReference type="Proteomes" id="UP000249842"/>
    </source>
</evidence>
<name>A0A328AZM9_9CAUL</name>
<dbReference type="RefSeq" id="WP_111457360.1">
    <property type="nucleotide sequence ID" value="NZ_QFYP01000001.1"/>
</dbReference>
<dbReference type="AlphaFoldDB" id="A0A328AZM9"/>